<evidence type="ECO:0000256" key="6">
    <source>
        <dbReference type="ARBA" id="ARBA00022777"/>
    </source>
</evidence>
<organism evidence="16 17">
    <name type="scientific">Dimargaris verticillata</name>
    <dbReference type="NCBI Taxonomy" id="2761393"/>
    <lineage>
        <taxon>Eukaryota</taxon>
        <taxon>Fungi</taxon>
        <taxon>Fungi incertae sedis</taxon>
        <taxon>Zoopagomycota</taxon>
        <taxon>Kickxellomycotina</taxon>
        <taxon>Dimargaritomycetes</taxon>
        <taxon>Dimargaritales</taxon>
        <taxon>Dimargaritaceae</taxon>
        <taxon>Dimargaris</taxon>
    </lineage>
</organism>
<keyword evidence="6 16" id="KW-0418">Kinase</keyword>
<dbReference type="Proteomes" id="UP001151582">
    <property type="component" value="Unassembled WGS sequence"/>
</dbReference>
<keyword evidence="2" id="KW-0723">Serine/threonine-protein kinase</keyword>
<dbReference type="PROSITE" id="PS51285">
    <property type="entry name" value="AGC_KINASE_CTER"/>
    <property type="match status" value="1"/>
</dbReference>
<evidence type="ECO:0000256" key="7">
    <source>
        <dbReference type="ARBA" id="ARBA00022840"/>
    </source>
</evidence>
<reference evidence="16" key="1">
    <citation type="submission" date="2022-07" db="EMBL/GenBank/DDBJ databases">
        <title>Phylogenomic reconstructions and comparative analyses of Kickxellomycotina fungi.</title>
        <authorList>
            <person name="Reynolds N.K."/>
            <person name="Stajich J.E."/>
            <person name="Barry K."/>
            <person name="Grigoriev I.V."/>
            <person name="Crous P."/>
            <person name="Smith M.E."/>
        </authorList>
    </citation>
    <scope>NUCLEOTIDE SEQUENCE</scope>
    <source>
        <strain evidence="16">RSA 567</strain>
    </source>
</reference>
<feature type="domain" description="AGC-kinase C-terminal" evidence="15">
    <location>
        <begin position="549"/>
        <end position="628"/>
    </location>
</feature>
<evidence type="ECO:0000256" key="4">
    <source>
        <dbReference type="ARBA" id="ARBA00022679"/>
    </source>
</evidence>
<dbReference type="AlphaFoldDB" id="A0A9W8E8S0"/>
<dbReference type="Gene3D" id="1.10.510.10">
    <property type="entry name" value="Transferase(Phosphotransferase) domain 1"/>
    <property type="match status" value="1"/>
</dbReference>
<dbReference type="EC" id="2.7.11.1" evidence="1"/>
<evidence type="ECO:0000259" key="15">
    <source>
        <dbReference type="PROSITE" id="PS51285"/>
    </source>
</evidence>
<dbReference type="GO" id="GO:0005524">
    <property type="term" value="F:ATP binding"/>
    <property type="evidence" value="ECO:0007669"/>
    <property type="project" value="UniProtKB-UniRule"/>
</dbReference>
<evidence type="ECO:0000313" key="16">
    <source>
        <dbReference type="EMBL" id="KAJ1979145.1"/>
    </source>
</evidence>
<evidence type="ECO:0000256" key="12">
    <source>
        <dbReference type="SAM" id="Coils"/>
    </source>
</evidence>
<dbReference type="InterPro" id="IPR008271">
    <property type="entry name" value="Ser/Thr_kinase_AS"/>
</dbReference>
<dbReference type="InterPro" id="IPR000719">
    <property type="entry name" value="Prot_kinase_dom"/>
</dbReference>
<comment type="caution">
    <text evidence="16">The sequence shown here is derived from an EMBL/GenBank/DDBJ whole genome shotgun (WGS) entry which is preliminary data.</text>
</comment>
<keyword evidence="17" id="KW-1185">Reference proteome</keyword>
<sequence length="630" mass="72190">MSNNPPYSATDDGDYMAVDSPRPAATGQGFRPYQANTQAQTFTASPQYSVNQIPVQPYYGQGQQIPTIHPQPYGGYASAPTAAGPYAGYGNLPPDQYYALHHDYYTQQQGLAHPPQGAYQVDSRMGAFQPPNQDSRNHVTTVAELPPTEIHFERSTRNFPKGCLERTTAAKVRLEHYYANLVSQYMERNQRLAELKKKVEKEGGSEERKLRQLRNLGRKESNFLRLRRTKLGLHDFITIKVIGKGAFGEVRLVQKQDTGKIYAMKMLRKTDMFKKEQLAHVKSERDLMAESDSPWVVQLYFSFQDARFLYLIMEFLPGGDMMTMLIKYDIFPEDMTRFYMAECVLAVEDVHRLGFIHRDIKPDNILVDKDGHIKLSDFGLSTGFHKTHDSSYYQRLLDNIDKGDGDTAGGAHEPDNDTSASTLITLNLTSKEKIQTWKQNRRQMAYSTVGTPDYIAPEIFLQQGYGKECDWWSLGAIMFECLVGCPPFISGNQAETYRKIMYWREYLAFPPDRNLSPESIDLMRRLMCDRQYRLGRNGAYEIKQHPFFRGVDWETIRRARAPFVPQLRSITDTSYFPIDELEKQQDLGIPSPAHAMAVEAPDEEISQHKDLAFVGYTFKRFDYLTSKNAL</sequence>
<dbReference type="GO" id="GO:0004674">
    <property type="term" value="F:protein serine/threonine kinase activity"/>
    <property type="evidence" value="ECO:0007669"/>
    <property type="project" value="UniProtKB-KW"/>
</dbReference>
<dbReference type="OrthoDB" id="3638488at2759"/>
<keyword evidence="12" id="KW-0175">Coiled coil</keyword>
<dbReference type="PROSITE" id="PS50011">
    <property type="entry name" value="PROTEIN_KINASE_DOM"/>
    <property type="match status" value="1"/>
</dbReference>
<feature type="binding site" evidence="11">
    <location>
        <position position="265"/>
    </location>
    <ligand>
        <name>ATP</name>
        <dbReference type="ChEBI" id="CHEBI:30616"/>
    </ligand>
</feature>
<evidence type="ECO:0000256" key="11">
    <source>
        <dbReference type="PROSITE-ProRule" id="PRU10141"/>
    </source>
</evidence>
<gene>
    <name evidence="16" type="primary">CBK1</name>
    <name evidence="16" type="ORF">H4R34_002943</name>
</gene>
<dbReference type="SMART" id="SM00220">
    <property type="entry name" value="S_TKc"/>
    <property type="match status" value="1"/>
</dbReference>
<dbReference type="CDD" id="cd21773">
    <property type="entry name" value="MobB_CBK1"/>
    <property type="match status" value="1"/>
</dbReference>
<comment type="catalytic activity">
    <reaction evidence="10">
        <text>L-seryl-[protein] + ATP = O-phospho-L-seryl-[protein] + ADP + H(+)</text>
        <dbReference type="Rhea" id="RHEA:17989"/>
        <dbReference type="Rhea" id="RHEA-COMP:9863"/>
        <dbReference type="Rhea" id="RHEA-COMP:11604"/>
        <dbReference type="ChEBI" id="CHEBI:15378"/>
        <dbReference type="ChEBI" id="CHEBI:29999"/>
        <dbReference type="ChEBI" id="CHEBI:30616"/>
        <dbReference type="ChEBI" id="CHEBI:83421"/>
        <dbReference type="ChEBI" id="CHEBI:456216"/>
        <dbReference type="EC" id="2.7.11.1"/>
    </reaction>
</comment>
<dbReference type="Pfam" id="PF00069">
    <property type="entry name" value="Pkinase"/>
    <property type="match status" value="2"/>
</dbReference>
<keyword evidence="3" id="KW-0597">Phosphoprotein</keyword>
<dbReference type="PROSITE" id="PS00107">
    <property type="entry name" value="PROTEIN_KINASE_ATP"/>
    <property type="match status" value="1"/>
</dbReference>
<comment type="similarity">
    <text evidence="8">Belongs to the protein kinase superfamily. STE Ser/Thr protein kinase family. COT1 subfamily.</text>
</comment>
<evidence type="ECO:0000256" key="13">
    <source>
        <dbReference type="SAM" id="MobiDB-lite"/>
    </source>
</evidence>
<evidence type="ECO:0000256" key="1">
    <source>
        <dbReference type="ARBA" id="ARBA00012513"/>
    </source>
</evidence>
<dbReference type="InterPro" id="IPR017441">
    <property type="entry name" value="Protein_kinase_ATP_BS"/>
</dbReference>
<dbReference type="SMART" id="SM00133">
    <property type="entry name" value="S_TK_X"/>
    <property type="match status" value="1"/>
</dbReference>
<name>A0A9W8E8S0_9FUNG</name>
<dbReference type="PROSITE" id="PS00108">
    <property type="entry name" value="PROTEIN_KINASE_ST"/>
    <property type="match status" value="1"/>
</dbReference>
<protein>
    <recommendedName>
        <fullName evidence="1">non-specific serine/threonine protein kinase</fullName>
        <ecNumber evidence="1">2.7.11.1</ecNumber>
    </recommendedName>
</protein>
<dbReference type="PANTHER" id="PTHR22988">
    <property type="entry name" value="MYOTONIC DYSTROPHY S/T KINASE-RELATED"/>
    <property type="match status" value="1"/>
</dbReference>
<feature type="region of interest" description="Disordered" evidence="13">
    <location>
        <begin position="1"/>
        <end position="30"/>
    </location>
</feature>
<dbReference type="InterPro" id="IPR050839">
    <property type="entry name" value="Rho-assoc_Ser/Thr_Kinase"/>
</dbReference>
<keyword evidence="7 11" id="KW-0067">ATP-binding</keyword>
<dbReference type="SUPFAM" id="SSF56112">
    <property type="entry name" value="Protein kinase-like (PK-like)"/>
    <property type="match status" value="1"/>
</dbReference>
<feature type="domain" description="Protein kinase" evidence="14">
    <location>
        <begin position="236"/>
        <end position="548"/>
    </location>
</feature>
<keyword evidence="5 11" id="KW-0547">Nucleotide-binding</keyword>
<dbReference type="Gene3D" id="3.30.200.20">
    <property type="entry name" value="Phosphorylase Kinase, domain 1"/>
    <property type="match status" value="1"/>
</dbReference>
<evidence type="ECO:0000259" key="14">
    <source>
        <dbReference type="PROSITE" id="PS50011"/>
    </source>
</evidence>
<dbReference type="InterPro" id="IPR011009">
    <property type="entry name" value="Kinase-like_dom_sf"/>
</dbReference>
<evidence type="ECO:0000256" key="8">
    <source>
        <dbReference type="ARBA" id="ARBA00038271"/>
    </source>
</evidence>
<dbReference type="FunFam" id="3.30.200.20:FF:000192">
    <property type="entry name" value="Serine/threonine-protein kinase cot-1"/>
    <property type="match status" value="1"/>
</dbReference>
<evidence type="ECO:0000256" key="5">
    <source>
        <dbReference type="ARBA" id="ARBA00022741"/>
    </source>
</evidence>
<evidence type="ECO:0000256" key="2">
    <source>
        <dbReference type="ARBA" id="ARBA00022527"/>
    </source>
</evidence>
<feature type="coiled-coil region" evidence="12">
    <location>
        <begin position="178"/>
        <end position="216"/>
    </location>
</feature>
<comment type="catalytic activity">
    <reaction evidence="9">
        <text>L-threonyl-[protein] + ATP = O-phospho-L-threonyl-[protein] + ADP + H(+)</text>
        <dbReference type="Rhea" id="RHEA:46608"/>
        <dbReference type="Rhea" id="RHEA-COMP:11060"/>
        <dbReference type="Rhea" id="RHEA-COMP:11605"/>
        <dbReference type="ChEBI" id="CHEBI:15378"/>
        <dbReference type="ChEBI" id="CHEBI:30013"/>
        <dbReference type="ChEBI" id="CHEBI:30616"/>
        <dbReference type="ChEBI" id="CHEBI:61977"/>
        <dbReference type="ChEBI" id="CHEBI:456216"/>
        <dbReference type="EC" id="2.7.11.1"/>
    </reaction>
</comment>
<evidence type="ECO:0000256" key="10">
    <source>
        <dbReference type="ARBA" id="ARBA00048679"/>
    </source>
</evidence>
<evidence type="ECO:0000313" key="17">
    <source>
        <dbReference type="Proteomes" id="UP001151582"/>
    </source>
</evidence>
<dbReference type="InterPro" id="IPR000961">
    <property type="entry name" value="AGC-kinase_C"/>
</dbReference>
<evidence type="ECO:0000256" key="3">
    <source>
        <dbReference type="ARBA" id="ARBA00022553"/>
    </source>
</evidence>
<keyword evidence="4" id="KW-0808">Transferase</keyword>
<evidence type="ECO:0000256" key="9">
    <source>
        <dbReference type="ARBA" id="ARBA00047899"/>
    </source>
</evidence>
<accession>A0A9W8E8S0</accession>
<proteinExistence type="inferred from homology"/>
<dbReference type="PANTHER" id="PTHR22988:SF76">
    <property type="entry name" value="CHROMOSOME UNDETERMINED SCAFFOLD_135, WHOLE GENOME SHOTGUN SEQUENCE"/>
    <property type="match status" value="1"/>
</dbReference>
<dbReference type="EMBL" id="JANBQB010000235">
    <property type="protein sequence ID" value="KAJ1979145.1"/>
    <property type="molecule type" value="Genomic_DNA"/>
</dbReference>
<dbReference type="GO" id="GO:0005737">
    <property type="term" value="C:cytoplasm"/>
    <property type="evidence" value="ECO:0007669"/>
    <property type="project" value="UniProtKB-ARBA"/>
</dbReference>